<organism evidence="3 4">
    <name type="scientific">Haemaphysalis longicornis</name>
    <name type="common">Bush tick</name>
    <dbReference type="NCBI Taxonomy" id="44386"/>
    <lineage>
        <taxon>Eukaryota</taxon>
        <taxon>Metazoa</taxon>
        <taxon>Ecdysozoa</taxon>
        <taxon>Arthropoda</taxon>
        <taxon>Chelicerata</taxon>
        <taxon>Arachnida</taxon>
        <taxon>Acari</taxon>
        <taxon>Parasitiformes</taxon>
        <taxon>Ixodida</taxon>
        <taxon>Ixodoidea</taxon>
        <taxon>Ixodidae</taxon>
        <taxon>Haemaphysalinae</taxon>
        <taxon>Haemaphysalis</taxon>
    </lineage>
</organism>
<dbReference type="InterPro" id="IPR001849">
    <property type="entry name" value="PH_domain"/>
</dbReference>
<dbReference type="InterPro" id="IPR011993">
    <property type="entry name" value="PH-like_dom_sf"/>
</dbReference>
<dbReference type="Gene3D" id="2.30.29.30">
    <property type="entry name" value="Pleckstrin-homology domain (PH domain)/Phosphotyrosine-binding domain (PTB)"/>
    <property type="match status" value="1"/>
</dbReference>
<dbReference type="EMBL" id="JABSTR010000004">
    <property type="protein sequence ID" value="KAH9366345.1"/>
    <property type="molecule type" value="Genomic_DNA"/>
</dbReference>
<dbReference type="AlphaFoldDB" id="A0A9J6FVJ6"/>
<dbReference type="SUPFAM" id="SSF50729">
    <property type="entry name" value="PH domain-like"/>
    <property type="match status" value="1"/>
</dbReference>
<gene>
    <name evidence="3" type="ORF">HPB48_006203</name>
</gene>
<reference evidence="3 4" key="1">
    <citation type="journal article" date="2020" name="Cell">
        <title>Large-Scale Comparative Analyses of Tick Genomes Elucidate Their Genetic Diversity and Vector Capacities.</title>
        <authorList>
            <consortium name="Tick Genome and Microbiome Consortium (TIGMIC)"/>
            <person name="Jia N."/>
            <person name="Wang J."/>
            <person name="Shi W."/>
            <person name="Du L."/>
            <person name="Sun Y."/>
            <person name="Zhan W."/>
            <person name="Jiang J.F."/>
            <person name="Wang Q."/>
            <person name="Zhang B."/>
            <person name="Ji P."/>
            <person name="Bell-Sakyi L."/>
            <person name="Cui X.M."/>
            <person name="Yuan T.T."/>
            <person name="Jiang B.G."/>
            <person name="Yang W.F."/>
            <person name="Lam T.T."/>
            <person name="Chang Q.C."/>
            <person name="Ding S.J."/>
            <person name="Wang X.J."/>
            <person name="Zhu J.G."/>
            <person name="Ruan X.D."/>
            <person name="Zhao L."/>
            <person name="Wei J.T."/>
            <person name="Ye R.Z."/>
            <person name="Que T.C."/>
            <person name="Du C.H."/>
            <person name="Zhou Y.H."/>
            <person name="Cheng J.X."/>
            <person name="Dai P.F."/>
            <person name="Guo W.B."/>
            <person name="Han X.H."/>
            <person name="Huang E.J."/>
            <person name="Li L.F."/>
            <person name="Wei W."/>
            <person name="Gao Y.C."/>
            <person name="Liu J.Z."/>
            <person name="Shao H.Z."/>
            <person name="Wang X."/>
            <person name="Wang C.C."/>
            <person name="Yang T.C."/>
            <person name="Huo Q.B."/>
            <person name="Li W."/>
            <person name="Chen H.Y."/>
            <person name="Chen S.E."/>
            <person name="Zhou L.G."/>
            <person name="Ni X.B."/>
            <person name="Tian J.H."/>
            <person name="Sheng Y."/>
            <person name="Liu T."/>
            <person name="Pan Y.S."/>
            <person name="Xia L.Y."/>
            <person name="Li J."/>
            <person name="Zhao F."/>
            <person name="Cao W.C."/>
        </authorList>
    </citation>
    <scope>NUCLEOTIDE SEQUENCE [LARGE SCALE GENOMIC DNA]</scope>
    <source>
        <strain evidence="3">HaeL-2018</strain>
    </source>
</reference>
<dbReference type="PROSITE" id="PS50003">
    <property type="entry name" value="PH_DOMAIN"/>
    <property type="match status" value="1"/>
</dbReference>
<keyword evidence="4" id="KW-1185">Reference proteome</keyword>
<name>A0A9J6FVJ6_HAELO</name>
<dbReference type="VEuPathDB" id="VectorBase:HLOH_051349"/>
<evidence type="ECO:0000256" key="1">
    <source>
        <dbReference type="SAM" id="MobiDB-lite"/>
    </source>
</evidence>
<proteinExistence type="predicted"/>
<accession>A0A9J6FVJ6</accession>
<evidence type="ECO:0000259" key="2">
    <source>
        <dbReference type="PROSITE" id="PS50003"/>
    </source>
</evidence>
<feature type="compositionally biased region" description="Low complexity" evidence="1">
    <location>
        <begin position="28"/>
        <end position="45"/>
    </location>
</feature>
<dbReference type="OrthoDB" id="294251at2759"/>
<comment type="caution">
    <text evidence="3">The sequence shown here is derived from an EMBL/GenBank/DDBJ whole genome shotgun (WGS) entry which is preliminary data.</text>
</comment>
<protein>
    <recommendedName>
        <fullName evidence="2">PH domain-containing protein</fullName>
    </recommendedName>
</protein>
<feature type="region of interest" description="Disordered" evidence="1">
    <location>
        <begin position="1"/>
        <end position="46"/>
    </location>
</feature>
<sequence>MASDKGDCSGGDAGVIALPNESRDGDDSPPSALSPPTTSSRSTASGGVQLCGYLNKLSSRSLVKVYRRRWFAFLESNCKLYYYREPDDVNPLGEIDIKSASFYPSTSRTGRNRVCS</sequence>
<evidence type="ECO:0000313" key="4">
    <source>
        <dbReference type="Proteomes" id="UP000821853"/>
    </source>
</evidence>
<feature type="domain" description="PH" evidence="2">
    <location>
        <begin position="47"/>
        <end position="116"/>
    </location>
</feature>
<evidence type="ECO:0000313" key="3">
    <source>
        <dbReference type="EMBL" id="KAH9366345.1"/>
    </source>
</evidence>
<dbReference type="Proteomes" id="UP000821853">
    <property type="component" value="Chromosome 2"/>
</dbReference>